<dbReference type="NCBIfam" id="TIGR02937">
    <property type="entry name" value="sigma70-ECF"/>
    <property type="match status" value="1"/>
</dbReference>
<dbReference type="Proteomes" id="UP001216907">
    <property type="component" value="Unassembled WGS sequence"/>
</dbReference>
<evidence type="ECO:0000256" key="3">
    <source>
        <dbReference type="ARBA" id="ARBA00023125"/>
    </source>
</evidence>
<name>A0ABT6FAL5_9BACT</name>
<proteinExistence type="predicted"/>
<evidence type="ECO:0000313" key="8">
    <source>
        <dbReference type="Proteomes" id="UP001216907"/>
    </source>
</evidence>
<feature type="domain" description="RNA polymerase sigma-70 ECF-like HTH" evidence="6">
    <location>
        <begin position="40"/>
        <end position="228"/>
    </location>
</feature>
<dbReference type="InterPro" id="IPR016032">
    <property type="entry name" value="Sig_transdc_resp-reg_C-effctor"/>
</dbReference>
<keyword evidence="3" id="KW-0238">DNA-binding</keyword>
<gene>
    <name evidence="7" type="ORF">PZE19_12685</name>
</gene>
<dbReference type="InterPro" id="IPR053812">
    <property type="entry name" value="HTH_Sigma70_ECF-like"/>
</dbReference>
<evidence type="ECO:0000259" key="6">
    <source>
        <dbReference type="Pfam" id="PF07638"/>
    </source>
</evidence>
<accession>A0ABT6FAL5</accession>
<evidence type="ECO:0000256" key="1">
    <source>
        <dbReference type="ARBA" id="ARBA00023015"/>
    </source>
</evidence>
<protein>
    <submittedName>
        <fullName evidence="7">Sigma-70 family RNA polymerase sigma factor</fullName>
    </submittedName>
</protein>
<dbReference type="InterPro" id="IPR039425">
    <property type="entry name" value="RNA_pol_sigma-70-like"/>
</dbReference>
<dbReference type="RefSeq" id="WP_277860991.1">
    <property type="nucleotide sequence ID" value="NZ_JARRAG010000002.1"/>
</dbReference>
<keyword evidence="8" id="KW-1185">Reference proteome</keyword>
<dbReference type="Gene3D" id="1.10.10.10">
    <property type="entry name" value="Winged helix-like DNA-binding domain superfamily/Winged helix DNA-binding domain"/>
    <property type="match status" value="1"/>
</dbReference>
<feature type="region of interest" description="Disordered" evidence="5">
    <location>
        <begin position="1"/>
        <end position="41"/>
    </location>
</feature>
<dbReference type="SUPFAM" id="SSF46894">
    <property type="entry name" value="C-terminal effector domain of the bipartite response regulators"/>
    <property type="match status" value="1"/>
</dbReference>
<feature type="compositionally biased region" description="Acidic residues" evidence="5">
    <location>
        <begin position="1"/>
        <end position="11"/>
    </location>
</feature>
<dbReference type="SUPFAM" id="SSF88946">
    <property type="entry name" value="Sigma2 domain of RNA polymerase sigma factors"/>
    <property type="match status" value="1"/>
</dbReference>
<dbReference type="Pfam" id="PF07638">
    <property type="entry name" value="Sigma70_ECF"/>
    <property type="match status" value="1"/>
</dbReference>
<keyword evidence="2" id="KW-0731">Sigma factor</keyword>
<dbReference type="EMBL" id="JARRAG010000002">
    <property type="protein sequence ID" value="MDG3004636.1"/>
    <property type="molecule type" value="Genomic_DNA"/>
</dbReference>
<dbReference type="InterPro" id="IPR014284">
    <property type="entry name" value="RNA_pol_sigma-70_dom"/>
</dbReference>
<dbReference type="InterPro" id="IPR036388">
    <property type="entry name" value="WH-like_DNA-bd_sf"/>
</dbReference>
<keyword evidence="4" id="KW-0804">Transcription</keyword>
<comment type="caution">
    <text evidence="7">The sequence shown here is derived from an EMBL/GenBank/DDBJ whole genome shotgun (WGS) entry which is preliminary data.</text>
</comment>
<evidence type="ECO:0000256" key="2">
    <source>
        <dbReference type="ARBA" id="ARBA00023082"/>
    </source>
</evidence>
<organism evidence="7 8">
    <name type="scientific">Paludisphaera mucosa</name>
    <dbReference type="NCBI Taxonomy" id="3030827"/>
    <lineage>
        <taxon>Bacteria</taxon>
        <taxon>Pseudomonadati</taxon>
        <taxon>Planctomycetota</taxon>
        <taxon>Planctomycetia</taxon>
        <taxon>Isosphaerales</taxon>
        <taxon>Isosphaeraceae</taxon>
        <taxon>Paludisphaera</taxon>
    </lineage>
</organism>
<evidence type="ECO:0000256" key="4">
    <source>
        <dbReference type="ARBA" id="ARBA00023163"/>
    </source>
</evidence>
<keyword evidence="1" id="KW-0805">Transcription regulation</keyword>
<evidence type="ECO:0000313" key="7">
    <source>
        <dbReference type="EMBL" id="MDG3004636.1"/>
    </source>
</evidence>
<dbReference type="InterPro" id="IPR013325">
    <property type="entry name" value="RNA_pol_sigma_r2"/>
</dbReference>
<feature type="compositionally biased region" description="Acidic residues" evidence="5">
    <location>
        <begin position="24"/>
        <end position="36"/>
    </location>
</feature>
<sequence>MKKPTDEDETDVIPTMAPTPASDLDADPQVEDDPGEDLSRDVPELIARARAGDDDAIRTFVGRYEPEVRMMVRERLPRRLRTQFDSMDFVQAVWKSFLVDLKGGSQEFANSRHLRGFLAGVARNKVYEQDRRLTRTAKYAVGREEPIYVRRGDREIAIDLPAADPSPSENVQASDRLALLTAGRPTQEVEVLSLRHEGRTIDEIAARLKVDERTVRRIIQAARERMEARGWA</sequence>
<reference evidence="7 8" key="1">
    <citation type="submission" date="2023-03" db="EMBL/GenBank/DDBJ databases">
        <title>Paludisphaera mucosa sp. nov. a novel planctomycete from northern fen.</title>
        <authorList>
            <person name="Ivanova A."/>
        </authorList>
    </citation>
    <scope>NUCLEOTIDE SEQUENCE [LARGE SCALE GENOMIC DNA]</scope>
    <source>
        <strain evidence="7 8">Pla2</strain>
    </source>
</reference>
<dbReference type="PANTHER" id="PTHR43133:SF8">
    <property type="entry name" value="RNA POLYMERASE SIGMA FACTOR HI_1459-RELATED"/>
    <property type="match status" value="1"/>
</dbReference>
<dbReference type="Gene3D" id="1.10.1740.10">
    <property type="match status" value="1"/>
</dbReference>
<dbReference type="PANTHER" id="PTHR43133">
    <property type="entry name" value="RNA POLYMERASE ECF-TYPE SIGMA FACTO"/>
    <property type="match status" value="1"/>
</dbReference>
<evidence type="ECO:0000256" key="5">
    <source>
        <dbReference type="SAM" id="MobiDB-lite"/>
    </source>
</evidence>